<dbReference type="GO" id="GO:0003677">
    <property type="term" value="F:DNA binding"/>
    <property type="evidence" value="ECO:0007669"/>
    <property type="project" value="InterPro"/>
</dbReference>
<reference evidence="2 3" key="1">
    <citation type="submission" date="2016-03" db="EMBL/GenBank/DDBJ databases">
        <title>Whole genome sequencing of Grifola frondosa 9006-11.</title>
        <authorList>
            <person name="Min B."/>
            <person name="Park H."/>
            <person name="Kim J.-G."/>
            <person name="Cho H."/>
            <person name="Oh Y.-L."/>
            <person name="Kong W.-S."/>
            <person name="Choi I.-G."/>
        </authorList>
    </citation>
    <scope>NUCLEOTIDE SEQUENCE [LARGE SCALE GENOMIC DNA]</scope>
    <source>
        <strain evidence="2 3">9006-11</strain>
    </source>
</reference>
<feature type="region of interest" description="Disordered" evidence="1">
    <location>
        <begin position="1"/>
        <end position="82"/>
    </location>
</feature>
<dbReference type="AlphaFoldDB" id="A0A1C7LTL3"/>
<protein>
    <submittedName>
        <fullName evidence="2">Uncharacterized protein</fullName>
    </submittedName>
</protein>
<dbReference type="GO" id="GO:0005524">
    <property type="term" value="F:ATP binding"/>
    <property type="evidence" value="ECO:0007669"/>
    <property type="project" value="InterPro"/>
</dbReference>
<name>A0A1C7LTL3_GRIFR</name>
<sequence>MATPRGAKRRRDVTPPPGSSPTPGRPALARRDSDSSLPPSSPPAPFSDTDESLDERDAVRDVDDDDVEEDGEDLFGDDLEGDYAANELLDRYSDRDIDDEQEFEEMTVAQRRAADAKMARRDRLERGGRRGARAARRSRMPDFLQSDDMDDEDDIGVVCWPV</sequence>
<dbReference type="Pfam" id="PF12619">
    <property type="entry name" value="MCM2_N"/>
    <property type="match status" value="1"/>
</dbReference>
<evidence type="ECO:0000313" key="3">
    <source>
        <dbReference type="Proteomes" id="UP000092993"/>
    </source>
</evidence>
<dbReference type="EMBL" id="LUGG01000022">
    <property type="protein sequence ID" value="OBZ68103.1"/>
    <property type="molecule type" value="Genomic_DNA"/>
</dbReference>
<feature type="compositionally biased region" description="Basic residues" evidence="1">
    <location>
        <begin position="129"/>
        <end position="138"/>
    </location>
</feature>
<dbReference type="GO" id="GO:0006270">
    <property type="term" value="P:DNA replication initiation"/>
    <property type="evidence" value="ECO:0007669"/>
    <property type="project" value="InterPro"/>
</dbReference>
<dbReference type="InterPro" id="IPR008045">
    <property type="entry name" value="MCM2"/>
</dbReference>
<feature type="compositionally biased region" description="Pro residues" evidence="1">
    <location>
        <begin position="14"/>
        <end position="24"/>
    </location>
</feature>
<comment type="caution">
    <text evidence="2">The sequence shown here is derived from an EMBL/GenBank/DDBJ whole genome shotgun (WGS) entry which is preliminary data.</text>
</comment>
<gene>
    <name evidence="2" type="ORF">A0H81_11773</name>
</gene>
<keyword evidence="3" id="KW-1185">Reference proteome</keyword>
<dbReference type="GO" id="GO:0005634">
    <property type="term" value="C:nucleus"/>
    <property type="evidence" value="ECO:0007669"/>
    <property type="project" value="InterPro"/>
</dbReference>
<evidence type="ECO:0000256" key="1">
    <source>
        <dbReference type="SAM" id="MobiDB-lite"/>
    </source>
</evidence>
<feature type="compositionally biased region" description="Acidic residues" evidence="1">
    <location>
        <begin position="62"/>
        <end position="81"/>
    </location>
</feature>
<feature type="compositionally biased region" description="Basic residues" evidence="1">
    <location>
        <begin position="1"/>
        <end position="11"/>
    </location>
</feature>
<feature type="compositionally biased region" description="Basic and acidic residues" evidence="1">
    <location>
        <begin position="112"/>
        <end position="128"/>
    </location>
</feature>
<accession>A0A1C7LTL3</accession>
<evidence type="ECO:0000313" key="2">
    <source>
        <dbReference type="EMBL" id="OBZ68103.1"/>
    </source>
</evidence>
<proteinExistence type="predicted"/>
<dbReference type="GO" id="GO:0042555">
    <property type="term" value="C:MCM complex"/>
    <property type="evidence" value="ECO:0007669"/>
    <property type="project" value="InterPro"/>
</dbReference>
<dbReference type="Proteomes" id="UP000092993">
    <property type="component" value="Unassembled WGS sequence"/>
</dbReference>
<dbReference type="STRING" id="5627.A0A1C7LTL3"/>
<feature type="region of interest" description="Disordered" evidence="1">
    <location>
        <begin position="110"/>
        <end position="151"/>
    </location>
</feature>
<organism evidence="2 3">
    <name type="scientific">Grifola frondosa</name>
    <name type="common">Maitake</name>
    <name type="synonym">Polyporus frondosus</name>
    <dbReference type="NCBI Taxonomy" id="5627"/>
    <lineage>
        <taxon>Eukaryota</taxon>
        <taxon>Fungi</taxon>
        <taxon>Dikarya</taxon>
        <taxon>Basidiomycota</taxon>
        <taxon>Agaricomycotina</taxon>
        <taxon>Agaricomycetes</taxon>
        <taxon>Polyporales</taxon>
        <taxon>Grifolaceae</taxon>
        <taxon>Grifola</taxon>
    </lineage>
</organism>